<dbReference type="AlphaFoldDB" id="A0A182RHU4"/>
<accession>A0A182RHU4</accession>
<sequence length="233" mass="26749">MKITGLLPRFRRLLETLYIERDFFRPLEILKRYSFASEFLVDGSLFCGIISSGSSKKMLHYGNTLGALTMVLVRMLVVRWYLPNVEEFKGYLRRQRRLRVTKSNSGTHRVSYRKIVNIAIMFQHIGFSDRLLFCFSSTYSQVEYELPSNLVVLGWPIVIVILSGAQHRASCQAPRGIHFTTRTPEIIPAGYILGDVLLSSTIPRGRHEKLRKTPNCWLLSVAAISRYVHLALI</sequence>
<dbReference type="EnsemblMetazoa" id="AFUN005806-RA">
    <property type="protein sequence ID" value="AFUN005806-PA"/>
    <property type="gene ID" value="AFUN005806"/>
</dbReference>
<reference evidence="1" key="1">
    <citation type="submission" date="2020-05" db="UniProtKB">
        <authorList>
            <consortium name="EnsemblMetazoa"/>
        </authorList>
    </citation>
    <scope>IDENTIFICATION</scope>
    <source>
        <strain evidence="1">FUMOZ</strain>
    </source>
</reference>
<dbReference type="VEuPathDB" id="VectorBase:AFUN2_007409"/>
<evidence type="ECO:0000313" key="1">
    <source>
        <dbReference type="EnsemblMetazoa" id="AFUN005806-PA"/>
    </source>
</evidence>
<dbReference type="VEuPathDB" id="VectorBase:AFUN005806"/>
<organism evidence="1">
    <name type="scientific">Anopheles funestus</name>
    <name type="common">African malaria mosquito</name>
    <dbReference type="NCBI Taxonomy" id="62324"/>
    <lineage>
        <taxon>Eukaryota</taxon>
        <taxon>Metazoa</taxon>
        <taxon>Ecdysozoa</taxon>
        <taxon>Arthropoda</taxon>
        <taxon>Hexapoda</taxon>
        <taxon>Insecta</taxon>
        <taxon>Pterygota</taxon>
        <taxon>Neoptera</taxon>
        <taxon>Endopterygota</taxon>
        <taxon>Diptera</taxon>
        <taxon>Nematocera</taxon>
        <taxon>Culicoidea</taxon>
        <taxon>Culicidae</taxon>
        <taxon>Anophelinae</taxon>
        <taxon>Anopheles</taxon>
    </lineage>
</organism>
<proteinExistence type="predicted"/>
<protein>
    <submittedName>
        <fullName evidence="1">Uncharacterized protein</fullName>
    </submittedName>
</protein>
<name>A0A182RHU4_ANOFN</name>